<keyword evidence="3" id="KW-1185">Reference proteome</keyword>
<evidence type="ECO:0000256" key="1">
    <source>
        <dbReference type="SAM" id="MobiDB-lite"/>
    </source>
</evidence>
<dbReference type="EMBL" id="JAFFJS010000004">
    <property type="protein sequence ID" value="MBM9433516.1"/>
    <property type="molecule type" value="Genomic_DNA"/>
</dbReference>
<sequence>MSIEAALTTLSGSSVVEYVTDGGALLDERTAPTSAAALFRGRAEATRAVDNGSVPSSRHRSRLMRRPVVCGGIRTGLSPSELPVERTARRSVQSPAQGLALHGSGPPGLAAIHQPVSIGVDIEAGASSRTGH</sequence>
<reference evidence="3" key="1">
    <citation type="submission" date="2021-02" db="EMBL/GenBank/DDBJ databases">
        <title>Leucobacter sp. CX169.</title>
        <authorList>
            <person name="Cheng Y."/>
        </authorList>
    </citation>
    <scope>NUCLEOTIDE SEQUENCE [LARGE SCALE GENOMIC DNA]</scope>
    <source>
        <strain evidence="3">JY899</strain>
    </source>
</reference>
<proteinExistence type="predicted"/>
<comment type="caution">
    <text evidence="2">The sequence shown here is derived from an EMBL/GenBank/DDBJ whole genome shotgun (WGS) entry which is preliminary data.</text>
</comment>
<accession>A0ABS2TFT7</accession>
<dbReference type="RefSeq" id="WP_187996778.1">
    <property type="nucleotide sequence ID" value="NZ_JACEXG010000004.1"/>
</dbReference>
<evidence type="ECO:0000313" key="2">
    <source>
        <dbReference type="EMBL" id="MBM9433516.1"/>
    </source>
</evidence>
<name>A0ABS2TFT7_9ACTO</name>
<organism evidence="2 3">
    <name type="scientific">Flaviflexus equikiangi</name>
    <dbReference type="NCBI Taxonomy" id="2758573"/>
    <lineage>
        <taxon>Bacteria</taxon>
        <taxon>Bacillati</taxon>
        <taxon>Actinomycetota</taxon>
        <taxon>Actinomycetes</taxon>
        <taxon>Actinomycetales</taxon>
        <taxon>Actinomycetaceae</taxon>
        <taxon>Flaviflexus</taxon>
    </lineage>
</organism>
<protein>
    <submittedName>
        <fullName evidence="2">Uncharacterized protein</fullName>
    </submittedName>
</protein>
<feature type="region of interest" description="Disordered" evidence="1">
    <location>
        <begin position="74"/>
        <end position="105"/>
    </location>
</feature>
<evidence type="ECO:0000313" key="3">
    <source>
        <dbReference type="Proteomes" id="UP000705983"/>
    </source>
</evidence>
<gene>
    <name evidence="2" type="ORF">JVW63_07390</name>
</gene>
<dbReference type="Proteomes" id="UP000705983">
    <property type="component" value="Unassembled WGS sequence"/>
</dbReference>